<feature type="non-terminal residue" evidence="1">
    <location>
        <position position="1"/>
    </location>
</feature>
<protein>
    <submittedName>
        <fullName evidence="1">Uncharacterized protein</fullName>
    </submittedName>
</protein>
<evidence type="ECO:0000313" key="2">
    <source>
        <dbReference type="Proteomes" id="UP001305779"/>
    </source>
</evidence>
<organism evidence="1 2">
    <name type="scientific">Zasmidium cellare</name>
    <name type="common">Wine cellar mold</name>
    <name type="synonym">Racodium cellare</name>
    <dbReference type="NCBI Taxonomy" id="395010"/>
    <lineage>
        <taxon>Eukaryota</taxon>
        <taxon>Fungi</taxon>
        <taxon>Dikarya</taxon>
        <taxon>Ascomycota</taxon>
        <taxon>Pezizomycotina</taxon>
        <taxon>Dothideomycetes</taxon>
        <taxon>Dothideomycetidae</taxon>
        <taxon>Mycosphaerellales</taxon>
        <taxon>Mycosphaerellaceae</taxon>
        <taxon>Zasmidium</taxon>
    </lineage>
</organism>
<reference evidence="1 2" key="1">
    <citation type="journal article" date="2023" name="G3 (Bethesda)">
        <title>A chromosome-level genome assembly of Zasmidium syzygii isolated from banana leaves.</title>
        <authorList>
            <person name="van Westerhoven A.C."/>
            <person name="Mehrabi R."/>
            <person name="Talebi R."/>
            <person name="Steentjes M.B.F."/>
            <person name="Corcolon B."/>
            <person name="Chong P.A."/>
            <person name="Kema G.H.J."/>
            <person name="Seidl M.F."/>
        </authorList>
    </citation>
    <scope>NUCLEOTIDE SEQUENCE [LARGE SCALE GENOMIC DNA]</scope>
    <source>
        <strain evidence="1 2">P124</strain>
    </source>
</reference>
<dbReference type="Proteomes" id="UP001305779">
    <property type="component" value="Unassembled WGS sequence"/>
</dbReference>
<accession>A0ABR0E204</accession>
<keyword evidence="2" id="KW-1185">Reference proteome</keyword>
<name>A0ABR0E204_ZASCE</name>
<comment type="caution">
    <text evidence="1">The sequence shown here is derived from an EMBL/GenBank/DDBJ whole genome shotgun (WGS) entry which is preliminary data.</text>
</comment>
<proteinExistence type="predicted"/>
<gene>
    <name evidence="1" type="ORF">PRZ48_013590</name>
</gene>
<dbReference type="EMBL" id="JAXOVC010000012">
    <property type="protein sequence ID" value="KAK4495261.1"/>
    <property type="molecule type" value="Genomic_DNA"/>
</dbReference>
<evidence type="ECO:0000313" key="1">
    <source>
        <dbReference type="EMBL" id="KAK4495261.1"/>
    </source>
</evidence>
<sequence length="371" mass="43191">AQQAIGYHLQPEYLEQIWQDMVDTISQTPGLADFREPQLFFSAKGTKLQFKTSPSRPTLLDAMENFVLYLDRVIDLDFVQLDRLYVDVGKEICNRVSRLTSVTPKRSRLREGGLIYSQFYGSVKEVSDATKCKPFDNDGLEELALDPQILKGARNAAGGHRRDARVIENAYRASKCRARIALADSRGKSFGIREEHRITWELFQGLRHRLEEEDRRSLEVVLEDCPTYAWAIKTERYLDFLWRSADKFATGFEVVRARCRQDLITWEQTKIMAMFLRCLRFVFGGHQLRRESALWWSRRERTVDETGRLKVWIGLGFCNTLERYGYAWIEPRIDWTGLRFKPEITDYALFGNAVLRGQYLVEGAKCKPFSI</sequence>